<sequence>MSEYISTRKPWFTLFGVLFLLGAGLIGQALWQWQLSTGGSYHRATAVDSLSQREAYLQDQVLNLASSLILERDLKVSVVIDEAGSQARQILLLINRAAPDGPLAQALREVLWAGLALRESRGDQINLQFRTFNQAPLSVSVLVKQSMFWRAAMGLALFILAAIGLLLTRAAQQRRRAQVQQIEDYREQLRELKAIASEEPVRIAGVLSEWLNGEAQ</sequence>
<feature type="transmembrane region" description="Helical" evidence="2">
    <location>
        <begin position="147"/>
        <end position="167"/>
    </location>
</feature>
<gene>
    <name evidence="3" type="ORF">AB4876_10115</name>
</gene>
<evidence type="ECO:0000256" key="1">
    <source>
        <dbReference type="SAM" id="Coils"/>
    </source>
</evidence>
<reference evidence="3 4" key="1">
    <citation type="journal article" date="2011" name="Int. J. Syst. Evol. Microbiol.">
        <title>Zhongshania antarctica gen. nov., sp. nov. and Zhongshania guokunii sp. nov., gammaproteobacteria respectively isolated from coastal attached (fast) ice and surface seawater of the Antarctic.</title>
        <authorList>
            <person name="Li H.J."/>
            <person name="Zhang X.Y."/>
            <person name="Chen C.X."/>
            <person name="Zhang Y.J."/>
            <person name="Gao Z.M."/>
            <person name="Yu Y."/>
            <person name="Chen X.L."/>
            <person name="Chen B."/>
            <person name="Zhang Y.Z."/>
        </authorList>
    </citation>
    <scope>NUCLEOTIDE SEQUENCE [LARGE SCALE GENOMIC DNA]</scope>
    <source>
        <strain evidence="3 4">ZS6-22T</strain>
    </source>
</reference>
<keyword evidence="4" id="KW-1185">Reference proteome</keyword>
<keyword evidence="2" id="KW-0472">Membrane</keyword>
<keyword evidence="2" id="KW-0812">Transmembrane</keyword>
<protein>
    <submittedName>
        <fullName evidence="3">Uncharacterized protein</fullName>
    </submittedName>
</protein>
<accession>A0ABV3U7J4</accession>
<feature type="transmembrane region" description="Helical" evidence="2">
    <location>
        <begin position="12"/>
        <end position="31"/>
    </location>
</feature>
<proteinExistence type="predicted"/>
<evidence type="ECO:0000256" key="2">
    <source>
        <dbReference type="SAM" id="Phobius"/>
    </source>
</evidence>
<name>A0ABV3U7J4_9GAMM</name>
<comment type="caution">
    <text evidence="3">The sequence shown here is derived from an EMBL/GenBank/DDBJ whole genome shotgun (WGS) entry which is preliminary data.</text>
</comment>
<evidence type="ECO:0000313" key="4">
    <source>
        <dbReference type="Proteomes" id="UP001557485"/>
    </source>
</evidence>
<keyword evidence="2" id="KW-1133">Transmembrane helix</keyword>
<dbReference type="EMBL" id="JBFRYA010000007">
    <property type="protein sequence ID" value="MEX1669267.1"/>
    <property type="molecule type" value="Genomic_DNA"/>
</dbReference>
<dbReference type="Proteomes" id="UP001557485">
    <property type="component" value="Unassembled WGS sequence"/>
</dbReference>
<dbReference type="RefSeq" id="WP_368381538.1">
    <property type="nucleotide sequence ID" value="NZ_JBFRYA010000007.1"/>
</dbReference>
<feature type="coiled-coil region" evidence="1">
    <location>
        <begin position="168"/>
        <end position="199"/>
    </location>
</feature>
<evidence type="ECO:0000313" key="3">
    <source>
        <dbReference type="EMBL" id="MEX1669267.1"/>
    </source>
</evidence>
<keyword evidence="1" id="KW-0175">Coiled coil</keyword>
<organism evidence="3 4">
    <name type="scientific">Zhongshania guokunii</name>
    <dbReference type="NCBI Taxonomy" id="641783"/>
    <lineage>
        <taxon>Bacteria</taxon>
        <taxon>Pseudomonadati</taxon>
        <taxon>Pseudomonadota</taxon>
        <taxon>Gammaproteobacteria</taxon>
        <taxon>Cellvibrionales</taxon>
        <taxon>Spongiibacteraceae</taxon>
        <taxon>Zhongshania</taxon>
    </lineage>
</organism>